<evidence type="ECO:0000313" key="2">
    <source>
        <dbReference type="EMBL" id="GAA4978820.1"/>
    </source>
</evidence>
<gene>
    <name evidence="2" type="ORF">GCM10023205_53800</name>
</gene>
<evidence type="ECO:0000256" key="1">
    <source>
        <dbReference type="SAM" id="MobiDB-lite"/>
    </source>
</evidence>
<feature type="region of interest" description="Disordered" evidence="1">
    <location>
        <begin position="1"/>
        <end position="66"/>
    </location>
</feature>
<sequence>MYRYSDMVPTPSSTATDRMDNPVRPSRSVTRRAADAMAGKVRERGRGTSTRYRAGRTLHGPSPPPS</sequence>
<protein>
    <submittedName>
        <fullName evidence="2">Uncharacterized protein</fullName>
    </submittedName>
</protein>
<evidence type="ECO:0000313" key="3">
    <source>
        <dbReference type="Proteomes" id="UP001500466"/>
    </source>
</evidence>
<keyword evidence="3" id="KW-1185">Reference proteome</keyword>
<accession>A0ABP9HUP1</accession>
<organism evidence="2 3">
    <name type="scientific">Yinghuangia aomiensis</name>
    <dbReference type="NCBI Taxonomy" id="676205"/>
    <lineage>
        <taxon>Bacteria</taxon>
        <taxon>Bacillati</taxon>
        <taxon>Actinomycetota</taxon>
        <taxon>Actinomycetes</taxon>
        <taxon>Kitasatosporales</taxon>
        <taxon>Streptomycetaceae</taxon>
        <taxon>Yinghuangia</taxon>
    </lineage>
</organism>
<comment type="caution">
    <text evidence="2">The sequence shown here is derived from an EMBL/GenBank/DDBJ whole genome shotgun (WGS) entry which is preliminary data.</text>
</comment>
<name>A0ABP9HUP1_9ACTN</name>
<reference evidence="3" key="1">
    <citation type="journal article" date="2019" name="Int. J. Syst. Evol. Microbiol.">
        <title>The Global Catalogue of Microorganisms (GCM) 10K type strain sequencing project: providing services to taxonomists for standard genome sequencing and annotation.</title>
        <authorList>
            <consortium name="The Broad Institute Genomics Platform"/>
            <consortium name="The Broad Institute Genome Sequencing Center for Infectious Disease"/>
            <person name="Wu L."/>
            <person name="Ma J."/>
        </authorList>
    </citation>
    <scope>NUCLEOTIDE SEQUENCE [LARGE SCALE GENOMIC DNA]</scope>
    <source>
        <strain evidence="3">JCM 17986</strain>
    </source>
</reference>
<dbReference type="Proteomes" id="UP001500466">
    <property type="component" value="Unassembled WGS sequence"/>
</dbReference>
<dbReference type="EMBL" id="BAABHS010000020">
    <property type="protein sequence ID" value="GAA4978820.1"/>
    <property type="molecule type" value="Genomic_DNA"/>
</dbReference>
<proteinExistence type="predicted"/>